<dbReference type="KEGG" id="mcoo:MCOO_37590"/>
<feature type="domain" description="DUF2510" evidence="4">
    <location>
        <begin position="8"/>
        <end position="29"/>
    </location>
</feature>
<keyword evidence="1" id="KW-0732">Signal</keyword>
<evidence type="ECO:0000313" key="6">
    <source>
        <dbReference type="EMBL" id="BBX47744.1"/>
    </source>
</evidence>
<gene>
    <name evidence="6" type="ORF">MCOO_37590</name>
</gene>
<keyword evidence="7" id="KW-1185">Reference proteome</keyword>
<dbReference type="Proteomes" id="UP000465866">
    <property type="component" value="Chromosome"/>
</dbReference>
<dbReference type="Pfam" id="PF10708">
    <property type="entry name" value="DUF2510"/>
    <property type="match status" value="1"/>
</dbReference>
<protein>
    <submittedName>
        <fullName evidence="6">Mpr protein</fullName>
    </submittedName>
</protein>
<name>A0A7I7L0Z6_9MYCO</name>
<evidence type="ECO:0000259" key="4">
    <source>
        <dbReference type="Pfam" id="PF10708"/>
    </source>
</evidence>
<dbReference type="EMBL" id="AP022569">
    <property type="protein sequence ID" value="BBX47744.1"/>
    <property type="molecule type" value="Genomic_DNA"/>
</dbReference>
<dbReference type="InterPro" id="IPR029051">
    <property type="entry name" value="DUF4352"/>
</dbReference>
<evidence type="ECO:0000256" key="3">
    <source>
        <dbReference type="SAM" id="Phobius"/>
    </source>
</evidence>
<dbReference type="Gene3D" id="2.60.40.1240">
    <property type="match status" value="1"/>
</dbReference>
<dbReference type="RefSeq" id="WP_163778946.1">
    <property type="nucleotide sequence ID" value="NZ_AP022569.1"/>
</dbReference>
<reference evidence="6 7" key="1">
    <citation type="journal article" date="2019" name="Emerg. Microbes Infect.">
        <title>Comprehensive subspecies identification of 175 nontuberculous mycobacteria species based on 7547 genomic profiles.</title>
        <authorList>
            <person name="Matsumoto Y."/>
            <person name="Kinjo T."/>
            <person name="Motooka D."/>
            <person name="Nabeya D."/>
            <person name="Jung N."/>
            <person name="Uechi K."/>
            <person name="Horii T."/>
            <person name="Iida T."/>
            <person name="Fujita J."/>
            <person name="Nakamura S."/>
        </authorList>
    </citation>
    <scope>NUCLEOTIDE SEQUENCE [LARGE SCALE GENOMIC DNA]</scope>
    <source>
        <strain evidence="6 7">JCM 12404</strain>
    </source>
</reference>
<evidence type="ECO:0000256" key="1">
    <source>
        <dbReference type="ARBA" id="ARBA00022729"/>
    </source>
</evidence>
<proteinExistence type="predicted"/>
<feature type="transmembrane region" description="Helical" evidence="3">
    <location>
        <begin position="44"/>
        <end position="61"/>
    </location>
</feature>
<evidence type="ECO:0000259" key="5">
    <source>
        <dbReference type="Pfam" id="PF11611"/>
    </source>
</evidence>
<keyword evidence="3" id="KW-0472">Membrane</keyword>
<keyword evidence="3" id="KW-1133">Transmembrane helix</keyword>
<keyword evidence="3" id="KW-0812">Transmembrane</keyword>
<dbReference type="AlphaFoldDB" id="A0A7I7L0Z6"/>
<dbReference type="InterPro" id="IPR018929">
    <property type="entry name" value="DUF2510"/>
</dbReference>
<feature type="domain" description="DUF4352" evidence="5">
    <location>
        <begin position="96"/>
        <end position="204"/>
    </location>
</feature>
<accession>A0A7I7L0Z6</accession>
<organism evidence="6 7">
    <name type="scientific">Mycobacterium cookii</name>
    <dbReference type="NCBI Taxonomy" id="1775"/>
    <lineage>
        <taxon>Bacteria</taxon>
        <taxon>Bacillati</taxon>
        <taxon>Actinomycetota</taxon>
        <taxon>Actinomycetes</taxon>
        <taxon>Mycobacteriales</taxon>
        <taxon>Mycobacteriaceae</taxon>
        <taxon>Mycobacterium</taxon>
    </lineage>
</organism>
<dbReference type="InterPro" id="IPR029050">
    <property type="entry name" value="Immunoprotect_excell_Ig-like"/>
</dbReference>
<evidence type="ECO:0000256" key="2">
    <source>
        <dbReference type="SAM" id="MobiDB-lite"/>
    </source>
</evidence>
<feature type="region of interest" description="Disordered" evidence="2">
    <location>
        <begin position="1"/>
        <end position="38"/>
    </location>
</feature>
<dbReference type="Pfam" id="PF11611">
    <property type="entry name" value="DUF4352"/>
    <property type="match status" value="1"/>
</dbReference>
<sequence>MTSQPGAPGWYPDPSGRGQRYWDGNTWGPPSPDAGTPKKLPRKLWIGIAVVFGIFLIAAISDDGSSNKSASTSSSSSAAAALSAPSSTSFPAASAARDGQFEFRVLGVDRAKSFGGETAKGEFVVVTLHVENTGSDARSFYGGNQKLVDTAGRQYAADGPAMFGETSGDINPGFSIETHMAYDVVPGTAVQGLICHDSMFSGGARLAVVEGGYATN</sequence>
<evidence type="ECO:0000313" key="7">
    <source>
        <dbReference type="Proteomes" id="UP000465866"/>
    </source>
</evidence>